<dbReference type="STRING" id="862908.BMS_1423"/>
<gene>
    <name evidence="2" type="ordered locus">BMS_1423</name>
</gene>
<protein>
    <submittedName>
        <fullName evidence="2">Membrane protein</fullName>
    </submittedName>
</protein>
<name>E1X059_HALMS</name>
<keyword evidence="1" id="KW-1133">Transmembrane helix</keyword>
<dbReference type="Proteomes" id="UP000008963">
    <property type="component" value="Chromosome"/>
</dbReference>
<dbReference type="KEGG" id="bmx:BMS_1423"/>
<reference evidence="3" key="1">
    <citation type="journal article" date="2013" name="ISME J.">
        <title>A small predatory core genome in the divergent marine Bacteriovorax marinus SJ and the terrestrial Bdellovibrio bacteriovorus.</title>
        <authorList>
            <person name="Crossman L.C."/>
            <person name="Chen H."/>
            <person name="Cerdeno-Tarraga A.M."/>
            <person name="Brooks K."/>
            <person name="Quail M.A."/>
            <person name="Pineiro S.A."/>
            <person name="Hobley L."/>
            <person name="Sockett R.E."/>
            <person name="Bentley S.D."/>
            <person name="Parkhill J."/>
            <person name="Williams H.N."/>
            <person name="Stine O.C."/>
        </authorList>
    </citation>
    <scope>NUCLEOTIDE SEQUENCE [LARGE SCALE GENOMIC DNA]</scope>
    <source>
        <strain evidence="3">ATCC BAA-682 / DSM 15412 / SJ</strain>
    </source>
</reference>
<sequence length="91" mass="10713">MAEMNQNFSIQEEQIYTKWTEQAEAFLAANEALERKELAEIERSRKFKLGANILFTAVMIFSIIQIFFGIVLILIQFPEMSWLKNLLISYF</sequence>
<proteinExistence type="predicted"/>
<keyword evidence="1" id="KW-0812">Transmembrane</keyword>
<organism evidence="2 3">
    <name type="scientific">Halobacteriovorax marinus (strain ATCC BAA-682 / DSM 15412 / SJ)</name>
    <name type="common">Bacteriovorax marinus</name>
    <dbReference type="NCBI Taxonomy" id="862908"/>
    <lineage>
        <taxon>Bacteria</taxon>
        <taxon>Pseudomonadati</taxon>
        <taxon>Bdellovibrionota</taxon>
        <taxon>Bacteriovoracia</taxon>
        <taxon>Bacteriovoracales</taxon>
        <taxon>Halobacteriovoraceae</taxon>
        <taxon>Halobacteriovorax</taxon>
    </lineage>
</organism>
<feature type="transmembrane region" description="Helical" evidence="1">
    <location>
        <begin position="53"/>
        <end position="77"/>
    </location>
</feature>
<dbReference type="PATRIC" id="fig|862908.3.peg.1355"/>
<dbReference type="HOGENOM" id="CLU_2422867_0_0_7"/>
<dbReference type="AlphaFoldDB" id="E1X059"/>
<dbReference type="RefSeq" id="WP_014244070.1">
    <property type="nucleotide sequence ID" value="NC_016620.1"/>
</dbReference>
<keyword evidence="3" id="KW-1185">Reference proteome</keyword>
<evidence type="ECO:0000313" key="3">
    <source>
        <dbReference type="Proteomes" id="UP000008963"/>
    </source>
</evidence>
<evidence type="ECO:0000256" key="1">
    <source>
        <dbReference type="SAM" id="Phobius"/>
    </source>
</evidence>
<dbReference type="EMBL" id="FQ312005">
    <property type="protein sequence ID" value="CBW26286.1"/>
    <property type="molecule type" value="Genomic_DNA"/>
</dbReference>
<accession>E1X059</accession>
<keyword evidence="1" id="KW-0472">Membrane</keyword>
<evidence type="ECO:0000313" key="2">
    <source>
        <dbReference type="EMBL" id="CBW26286.1"/>
    </source>
</evidence>